<dbReference type="InterPro" id="IPR006076">
    <property type="entry name" value="FAD-dep_OxRdtase"/>
</dbReference>
<accession>Q2J7L6</accession>
<dbReference type="Gene3D" id="3.50.50.60">
    <property type="entry name" value="FAD/NAD(P)-binding domain"/>
    <property type="match status" value="1"/>
</dbReference>
<keyword evidence="1" id="KW-0560">Oxidoreductase</keyword>
<dbReference type="eggNOG" id="COG0665">
    <property type="taxonomic scope" value="Bacteria"/>
</dbReference>
<evidence type="ECO:0000259" key="2">
    <source>
        <dbReference type="Pfam" id="PF01266"/>
    </source>
</evidence>
<dbReference type="EMBL" id="CP000249">
    <property type="protein sequence ID" value="ABD12726.1"/>
    <property type="molecule type" value="Genomic_DNA"/>
</dbReference>
<evidence type="ECO:0000313" key="3">
    <source>
        <dbReference type="EMBL" id="ABD12726.1"/>
    </source>
</evidence>
<dbReference type="Gene3D" id="3.30.9.10">
    <property type="entry name" value="D-Amino Acid Oxidase, subunit A, domain 2"/>
    <property type="match status" value="1"/>
</dbReference>
<dbReference type="KEGG" id="fra:Francci3_3371"/>
<dbReference type="InterPro" id="IPR036188">
    <property type="entry name" value="FAD/NAD-bd_sf"/>
</dbReference>
<dbReference type="STRING" id="106370.Francci3_3371"/>
<dbReference type="PANTHER" id="PTHR13847">
    <property type="entry name" value="SARCOSINE DEHYDROGENASE-RELATED"/>
    <property type="match status" value="1"/>
</dbReference>
<organism evidence="3 4">
    <name type="scientific">Frankia casuarinae (strain DSM 45818 / CECT 9043 / HFP020203 / CcI3)</name>
    <dbReference type="NCBI Taxonomy" id="106370"/>
    <lineage>
        <taxon>Bacteria</taxon>
        <taxon>Bacillati</taxon>
        <taxon>Actinomycetota</taxon>
        <taxon>Actinomycetes</taxon>
        <taxon>Frankiales</taxon>
        <taxon>Frankiaceae</taxon>
        <taxon>Frankia</taxon>
    </lineage>
</organism>
<dbReference type="GO" id="GO:0016491">
    <property type="term" value="F:oxidoreductase activity"/>
    <property type="evidence" value="ECO:0007669"/>
    <property type="project" value="UniProtKB-KW"/>
</dbReference>
<dbReference type="PANTHER" id="PTHR13847:SF289">
    <property type="entry name" value="GLYCINE OXIDASE"/>
    <property type="match status" value="1"/>
</dbReference>
<sequence length="488" mass="52124">MGDPSATCDVVVVGNGSVGMSLGLVLARRSLRVAVVGESARPWAASAAAGAMNGCFGEVTPQLLRSEVGRLKLEMDFRATALWTDWEQALLEESDETAIRTAHGTTVILNTIGVHDIDTGGYEAIRTALEEYKEPYEEVDPASLDWLDPVPTSRPLRAMHIPGEHAVDSPALLTALETAIRRRGGTLIDDLVTEVVVSAGRATGVRLASGRSVAAGQVVLAAGAHTTGLLDCLPPDVRALIPPVVAGRGVALMVRTVTGAIPTGVIRTPNRAFACGLHVVPRGDGLIYLGATNEVERHPGTSAAIGELNLLLGGTRQLRADLNAGWVERTLIGNRPIPLDGFPLLGSTGLAGLWLMTGTYRDGLHQSPLLATHMADLILDGPGAVGMDLSVFTPIRPPIQAMTRDECLATAVLHTMGTAYEHDWKIMEDWPPMIEEHFRSAFTTMLDRIDSAFVPPPEMLFFADEDIHELLLSYYAAHENAATPAEDR</sequence>
<keyword evidence="4" id="KW-1185">Reference proteome</keyword>
<dbReference type="Pfam" id="PF01266">
    <property type="entry name" value="DAO"/>
    <property type="match status" value="1"/>
</dbReference>
<dbReference type="SUPFAM" id="SSF51905">
    <property type="entry name" value="FAD/NAD(P)-binding domain"/>
    <property type="match status" value="1"/>
</dbReference>
<name>Q2J7L6_FRACC</name>
<reference evidence="3 4" key="1">
    <citation type="journal article" date="2007" name="Genome Res.">
        <title>Genome characteristics of facultatively symbiotic Frankia sp. strains reflect host range and host plant biogeography.</title>
        <authorList>
            <person name="Normand P."/>
            <person name="Lapierre P."/>
            <person name="Tisa L.S."/>
            <person name="Gogarten J.P."/>
            <person name="Alloisio N."/>
            <person name="Bagnarol E."/>
            <person name="Bassi C.A."/>
            <person name="Berry A.M."/>
            <person name="Bickhart D.M."/>
            <person name="Choisne N."/>
            <person name="Couloux A."/>
            <person name="Cournoyer B."/>
            <person name="Cruveiller S."/>
            <person name="Daubin V."/>
            <person name="Demange N."/>
            <person name="Francino M.P."/>
            <person name="Goltsman E."/>
            <person name="Huang Y."/>
            <person name="Kopp O.R."/>
            <person name="Labarre L."/>
            <person name="Lapidus A."/>
            <person name="Lavire C."/>
            <person name="Marechal J."/>
            <person name="Martinez M."/>
            <person name="Mastronunzio J.E."/>
            <person name="Mullin B.C."/>
            <person name="Niemann J."/>
            <person name="Pujic P."/>
            <person name="Rawnsley T."/>
            <person name="Rouy Z."/>
            <person name="Schenowitz C."/>
            <person name="Sellstedt A."/>
            <person name="Tavares F."/>
            <person name="Tomkins J.P."/>
            <person name="Vallenet D."/>
            <person name="Valverde C."/>
            <person name="Wall L.G."/>
            <person name="Wang Y."/>
            <person name="Medigue C."/>
            <person name="Benson D.R."/>
        </authorList>
    </citation>
    <scope>NUCLEOTIDE SEQUENCE [LARGE SCALE GENOMIC DNA]</scope>
    <source>
        <strain evidence="4">DSM 45818 / CECT 9043 / CcI3</strain>
    </source>
</reference>
<dbReference type="GO" id="GO:0005737">
    <property type="term" value="C:cytoplasm"/>
    <property type="evidence" value="ECO:0007669"/>
    <property type="project" value="TreeGrafter"/>
</dbReference>
<dbReference type="AlphaFoldDB" id="Q2J7L6"/>
<dbReference type="Proteomes" id="UP000001937">
    <property type="component" value="Chromosome"/>
</dbReference>
<dbReference type="OrthoDB" id="4775411at2"/>
<evidence type="ECO:0000256" key="1">
    <source>
        <dbReference type="ARBA" id="ARBA00023002"/>
    </source>
</evidence>
<dbReference type="RefSeq" id="WP_011437752.1">
    <property type="nucleotide sequence ID" value="NC_007777.1"/>
</dbReference>
<evidence type="ECO:0000313" key="4">
    <source>
        <dbReference type="Proteomes" id="UP000001937"/>
    </source>
</evidence>
<protein>
    <submittedName>
        <fullName evidence="3">FAD dependent oxidoreductase</fullName>
    </submittedName>
</protein>
<dbReference type="PhylomeDB" id="Q2J7L6"/>
<feature type="domain" description="FAD dependent oxidoreductase" evidence="2">
    <location>
        <begin position="9"/>
        <end position="377"/>
    </location>
</feature>
<proteinExistence type="predicted"/>
<gene>
    <name evidence="3" type="ordered locus">Francci3_3371</name>
</gene>
<dbReference type="HOGENOM" id="CLU_044460_0_0_11"/>